<evidence type="ECO:0000256" key="2">
    <source>
        <dbReference type="ARBA" id="ARBA00022670"/>
    </source>
</evidence>
<organism evidence="10 11">
    <name type="scientific">Limibacillus halophilus</name>
    <dbReference type="NCBI Taxonomy" id="1579333"/>
    <lineage>
        <taxon>Bacteria</taxon>
        <taxon>Pseudomonadati</taxon>
        <taxon>Pseudomonadota</taxon>
        <taxon>Alphaproteobacteria</taxon>
        <taxon>Rhodospirillales</taxon>
        <taxon>Rhodovibrionaceae</taxon>
        <taxon>Limibacillus</taxon>
    </lineage>
</organism>
<evidence type="ECO:0000256" key="1">
    <source>
        <dbReference type="ARBA" id="ARBA00008136"/>
    </source>
</evidence>
<dbReference type="RefSeq" id="WP_221205726.1">
    <property type="nucleotide sequence ID" value="NZ_JACHXA010000002.1"/>
</dbReference>
<evidence type="ECO:0000256" key="4">
    <source>
        <dbReference type="ARBA" id="ARBA00022801"/>
    </source>
</evidence>
<dbReference type="AlphaFoldDB" id="A0A839SP97"/>
<accession>A0A839SP97</accession>
<dbReference type="PANTHER" id="PTHR13604:SF0">
    <property type="entry name" value="ABASIC SITE PROCESSING PROTEIN HMCES"/>
    <property type="match status" value="1"/>
</dbReference>
<dbReference type="GO" id="GO:0008233">
    <property type="term" value="F:peptidase activity"/>
    <property type="evidence" value="ECO:0007669"/>
    <property type="project" value="UniProtKB-KW"/>
</dbReference>
<dbReference type="EMBL" id="JACHXA010000002">
    <property type="protein sequence ID" value="MBB3064717.1"/>
    <property type="molecule type" value="Genomic_DNA"/>
</dbReference>
<dbReference type="EC" id="3.4.-.-" evidence="8"/>
<evidence type="ECO:0000313" key="11">
    <source>
        <dbReference type="Proteomes" id="UP000581135"/>
    </source>
</evidence>
<evidence type="ECO:0000256" key="6">
    <source>
        <dbReference type="ARBA" id="ARBA00023125"/>
    </source>
</evidence>
<feature type="compositionally biased region" description="Acidic residues" evidence="9">
    <location>
        <begin position="242"/>
        <end position="257"/>
    </location>
</feature>
<keyword evidence="4 8" id="KW-0378">Hydrolase</keyword>
<evidence type="ECO:0000256" key="3">
    <source>
        <dbReference type="ARBA" id="ARBA00022763"/>
    </source>
</evidence>
<dbReference type="InterPro" id="IPR036590">
    <property type="entry name" value="SRAP-like"/>
</dbReference>
<evidence type="ECO:0000313" key="10">
    <source>
        <dbReference type="EMBL" id="MBB3064717.1"/>
    </source>
</evidence>
<protein>
    <recommendedName>
        <fullName evidence="8">Abasic site processing protein</fullName>
        <ecNumber evidence="8">3.4.-.-</ecNumber>
    </recommendedName>
</protein>
<keyword evidence="7" id="KW-0456">Lyase</keyword>
<evidence type="ECO:0000256" key="8">
    <source>
        <dbReference type="RuleBase" id="RU364100"/>
    </source>
</evidence>
<comment type="caution">
    <text evidence="10">The sequence shown here is derived from an EMBL/GenBank/DDBJ whole genome shotgun (WGS) entry which is preliminary data.</text>
</comment>
<dbReference type="GO" id="GO:0003697">
    <property type="term" value="F:single-stranded DNA binding"/>
    <property type="evidence" value="ECO:0007669"/>
    <property type="project" value="InterPro"/>
</dbReference>
<feature type="region of interest" description="Disordered" evidence="9">
    <location>
        <begin position="234"/>
        <end position="279"/>
    </location>
</feature>
<dbReference type="SUPFAM" id="SSF143081">
    <property type="entry name" value="BB1717-like"/>
    <property type="match status" value="1"/>
</dbReference>
<reference evidence="10 11" key="1">
    <citation type="submission" date="2020-08" db="EMBL/GenBank/DDBJ databases">
        <title>Genomic Encyclopedia of Type Strains, Phase III (KMG-III): the genomes of soil and plant-associated and newly described type strains.</title>
        <authorList>
            <person name="Whitman W."/>
        </authorList>
    </citation>
    <scope>NUCLEOTIDE SEQUENCE [LARGE SCALE GENOMIC DNA]</scope>
    <source>
        <strain evidence="10 11">CECT 8803</strain>
    </source>
</reference>
<evidence type="ECO:0000256" key="9">
    <source>
        <dbReference type="SAM" id="MobiDB-lite"/>
    </source>
</evidence>
<keyword evidence="6" id="KW-0238">DNA-binding</keyword>
<keyword evidence="2 8" id="KW-0645">Protease</keyword>
<keyword evidence="11" id="KW-1185">Reference proteome</keyword>
<keyword evidence="3" id="KW-0227">DNA damage</keyword>
<gene>
    <name evidence="10" type="ORF">FHR98_000989</name>
</gene>
<proteinExistence type="inferred from homology"/>
<dbReference type="InterPro" id="IPR003738">
    <property type="entry name" value="SRAP"/>
</dbReference>
<dbReference type="Proteomes" id="UP000581135">
    <property type="component" value="Unassembled WGS sequence"/>
</dbReference>
<evidence type="ECO:0000256" key="5">
    <source>
        <dbReference type="ARBA" id="ARBA00023124"/>
    </source>
</evidence>
<sequence length="279" mass="30760">MAAGVKGLRITAVSLAFRLMCGRFLLTSPVESLGRLFGFPERPNLAPRYNIAPTQSVAVVRSDPELAGHHLALLRWGLVPFWAKSRDIGARMINARAETLAEKPAFRAAFRYRRCLILADGFYEWQKREDGTKQPYVIQRRDLAPFAFAGLWESWEEKEQAATLETCSIVTTGANDVLRPVHHRMPVILEGQEACDQWLRPTSGSADLQQLLRPAAEEAWVARPVSSRVNKVTNDGAGLLDAPEDVAAEVSDEDPDGGEGSPHKAIGRSTDDPDQGSLF</sequence>
<comment type="similarity">
    <text evidence="1 8">Belongs to the SOS response-associated peptidase family.</text>
</comment>
<keyword evidence="5" id="KW-0190">Covalent protein-DNA linkage</keyword>
<dbReference type="Pfam" id="PF02586">
    <property type="entry name" value="SRAP"/>
    <property type="match status" value="1"/>
</dbReference>
<dbReference type="GO" id="GO:0016829">
    <property type="term" value="F:lyase activity"/>
    <property type="evidence" value="ECO:0007669"/>
    <property type="project" value="UniProtKB-KW"/>
</dbReference>
<dbReference type="Gene3D" id="3.90.1680.10">
    <property type="entry name" value="SOS response associated peptidase-like"/>
    <property type="match status" value="1"/>
</dbReference>
<name>A0A839SP97_9PROT</name>
<dbReference type="GO" id="GO:0006508">
    <property type="term" value="P:proteolysis"/>
    <property type="evidence" value="ECO:0007669"/>
    <property type="project" value="UniProtKB-KW"/>
</dbReference>
<evidence type="ECO:0000256" key="7">
    <source>
        <dbReference type="ARBA" id="ARBA00023239"/>
    </source>
</evidence>
<dbReference type="PANTHER" id="PTHR13604">
    <property type="entry name" value="DC12-RELATED"/>
    <property type="match status" value="1"/>
</dbReference>
<dbReference type="GO" id="GO:0106300">
    <property type="term" value="P:protein-DNA covalent cross-linking repair"/>
    <property type="evidence" value="ECO:0007669"/>
    <property type="project" value="InterPro"/>
</dbReference>